<keyword evidence="3" id="KW-1185">Reference proteome</keyword>
<dbReference type="EMBL" id="QUSF01000013">
    <property type="protein sequence ID" value="RLW04402.1"/>
    <property type="molecule type" value="Genomic_DNA"/>
</dbReference>
<gene>
    <name evidence="2" type="ORF">DV515_00005812</name>
</gene>
<feature type="region of interest" description="Disordered" evidence="1">
    <location>
        <begin position="33"/>
        <end position="65"/>
    </location>
</feature>
<comment type="caution">
    <text evidence="2">The sequence shown here is derived from an EMBL/GenBank/DDBJ whole genome shotgun (WGS) entry which is preliminary data.</text>
</comment>
<evidence type="ECO:0000313" key="3">
    <source>
        <dbReference type="Proteomes" id="UP000276834"/>
    </source>
</evidence>
<accession>A0A3L8SLT1</accession>
<name>A0A3L8SLT1_CHLGU</name>
<sequence>MCEEMEQLSDERQQQQEVIIHFNANLTLSLTFSGPLRGAKTGDPRSPLPAKPSRLPVAGGAASPQGGTVVADGFLVSGIGSRSCEATY</sequence>
<dbReference type="Proteomes" id="UP000276834">
    <property type="component" value="Unassembled WGS sequence"/>
</dbReference>
<protein>
    <submittedName>
        <fullName evidence="2">Uncharacterized protein</fullName>
    </submittedName>
</protein>
<reference evidence="2 3" key="1">
    <citation type="journal article" date="2018" name="Proc. R. Soc. B">
        <title>A non-coding region near Follistatin controls head colour polymorphism in the Gouldian finch.</title>
        <authorList>
            <person name="Toomey M.B."/>
            <person name="Marques C.I."/>
            <person name="Andrade P."/>
            <person name="Araujo P.M."/>
            <person name="Sabatino S."/>
            <person name="Gazda M.A."/>
            <person name="Afonso S."/>
            <person name="Lopes R.J."/>
            <person name="Corbo J.C."/>
            <person name="Carneiro M."/>
        </authorList>
    </citation>
    <scope>NUCLEOTIDE SEQUENCE [LARGE SCALE GENOMIC DNA]</scope>
    <source>
        <strain evidence="2">Red01</strain>
        <tissue evidence="2">Muscle</tissue>
    </source>
</reference>
<proteinExistence type="predicted"/>
<dbReference type="AlphaFoldDB" id="A0A3L8SLT1"/>
<evidence type="ECO:0000256" key="1">
    <source>
        <dbReference type="SAM" id="MobiDB-lite"/>
    </source>
</evidence>
<organism evidence="2 3">
    <name type="scientific">Chloebia gouldiae</name>
    <name type="common">Gouldian finch</name>
    <name type="synonym">Erythrura gouldiae</name>
    <dbReference type="NCBI Taxonomy" id="44316"/>
    <lineage>
        <taxon>Eukaryota</taxon>
        <taxon>Metazoa</taxon>
        <taxon>Chordata</taxon>
        <taxon>Craniata</taxon>
        <taxon>Vertebrata</taxon>
        <taxon>Euteleostomi</taxon>
        <taxon>Archelosauria</taxon>
        <taxon>Archosauria</taxon>
        <taxon>Dinosauria</taxon>
        <taxon>Saurischia</taxon>
        <taxon>Theropoda</taxon>
        <taxon>Coelurosauria</taxon>
        <taxon>Aves</taxon>
        <taxon>Neognathae</taxon>
        <taxon>Neoaves</taxon>
        <taxon>Telluraves</taxon>
        <taxon>Australaves</taxon>
        <taxon>Passeriformes</taxon>
        <taxon>Passeroidea</taxon>
        <taxon>Passeridae</taxon>
        <taxon>Chloebia</taxon>
    </lineage>
</organism>
<evidence type="ECO:0000313" key="2">
    <source>
        <dbReference type="EMBL" id="RLW04402.1"/>
    </source>
</evidence>